<evidence type="ECO:0000259" key="16">
    <source>
        <dbReference type="PROSITE" id="PS51060"/>
    </source>
</evidence>
<keyword evidence="9 13" id="KW-0520">NAD</keyword>
<evidence type="ECO:0000256" key="10">
    <source>
        <dbReference type="ARBA" id="ARBA00023125"/>
    </source>
</evidence>
<keyword evidence="19" id="KW-1185">Reference proteome</keyword>
<evidence type="ECO:0000256" key="3">
    <source>
        <dbReference type="ARBA" id="ARBA00022679"/>
    </source>
</evidence>
<evidence type="ECO:0000256" key="9">
    <source>
        <dbReference type="ARBA" id="ARBA00023027"/>
    </source>
</evidence>
<dbReference type="GO" id="GO:0070212">
    <property type="term" value="P:protein poly-ADP-ribosylation"/>
    <property type="evidence" value="ECO:0007669"/>
    <property type="project" value="TreeGrafter"/>
</dbReference>
<dbReference type="SUPFAM" id="SSF56399">
    <property type="entry name" value="ADP-ribosylation"/>
    <property type="match status" value="1"/>
</dbReference>
<evidence type="ECO:0000256" key="1">
    <source>
        <dbReference type="ARBA" id="ARBA00004123"/>
    </source>
</evidence>
<dbReference type="GO" id="GO:0008270">
    <property type="term" value="F:zinc ion binding"/>
    <property type="evidence" value="ECO:0007669"/>
    <property type="project" value="UniProtKB-KW"/>
</dbReference>
<dbReference type="GO" id="GO:0016779">
    <property type="term" value="F:nucleotidyltransferase activity"/>
    <property type="evidence" value="ECO:0007669"/>
    <property type="project" value="UniProtKB-KW"/>
</dbReference>
<dbReference type="OrthoDB" id="2017365at2759"/>
<feature type="domain" description="PARP alpha-helical" evidence="16">
    <location>
        <begin position="202"/>
        <end position="320"/>
    </location>
</feature>
<evidence type="ECO:0000256" key="7">
    <source>
        <dbReference type="ARBA" id="ARBA00022771"/>
    </source>
</evidence>
<dbReference type="GO" id="GO:0003950">
    <property type="term" value="F:NAD+ poly-ADP-ribosyltransferase activity"/>
    <property type="evidence" value="ECO:0007669"/>
    <property type="project" value="UniProtKB-UniRule"/>
</dbReference>
<keyword evidence="10" id="KW-0238">DNA-binding</keyword>
<protein>
    <recommendedName>
        <fullName evidence="13">Poly [ADP-ribose] polymerase</fullName>
        <shortName evidence="13">PARP</shortName>
        <ecNumber evidence="13">2.4.2.-</ecNumber>
    </recommendedName>
</protein>
<dbReference type="PROSITE" id="PS51977">
    <property type="entry name" value="WGR"/>
    <property type="match status" value="1"/>
</dbReference>
<keyword evidence="2 13" id="KW-0328">Glycosyltransferase</keyword>
<dbReference type="Pfam" id="PF00644">
    <property type="entry name" value="PARP"/>
    <property type="match status" value="1"/>
</dbReference>
<feature type="domain" description="PARP catalytic" evidence="15">
    <location>
        <begin position="337"/>
        <end position="556"/>
    </location>
</feature>
<dbReference type="InterPro" id="IPR012317">
    <property type="entry name" value="Poly(ADP-ribose)pol_cat_dom"/>
</dbReference>
<keyword evidence="5" id="KW-0479">Metal-binding</keyword>
<evidence type="ECO:0000256" key="4">
    <source>
        <dbReference type="ARBA" id="ARBA00022695"/>
    </source>
</evidence>
<dbReference type="Pfam" id="PF05406">
    <property type="entry name" value="WGR"/>
    <property type="match status" value="1"/>
</dbReference>
<evidence type="ECO:0000313" key="18">
    <source>
        <dbReference type="EMBL" id="CAF0931863.1"/>
    </source>
</evidence>
<dbReference type="FunFam" id="2.20.140.10:FF:000001">
    <property type="entry name" value="Poly [ADP-ribose] polymerase"/>
    <property type="match status" value="1"/>
</dbReference>
<dbReference type="InterPro" id="IPR036930">
    <property type="entry name" value="WGR_dom_sf"/>
</dbReference>
<comment type="caution">
    <text evidence="18">The sequence shown here is derived from an EMBL/GenBank/DDBJ whole genome shotgun (WGS) entry which is preliminary data.</text>
</comment>
<dbReference type="GO" id="GO:0005730">
    <property type="term" value="C:nucleolus"/>
    <property type="evidence" value="ECO:0007669"/>
    <property type="project" value="TreeGrafter"/>
</dbReference>
<dbReference type="GO" id="GO:1990404">
    <property type="term" value="F:NAD+-protein mono-ADP-ribosyltransferase activity"/>
    <property type="evidence" value="ECO:0007669"/>
    <property type="project" value="TreeGrafter"/>
</dbReference>
<dbReference type="InterPro" id="IPR008893">
    <property type="entry name" value="WGR_domain"/>
</dbReference>
<dbReference type="GO" id="GO:0003677">
    <property type="term" value="F:DNA binding"/>
    <property type="evidence" value="ECO:0007669"/>
    <property type="project" value="UniProtKB-KW"/>
</dbReference>
<keyword evidence="3 13" id="KW-0808">Transferase</keyword>
<dbReference type="PROSITE" id="PS51060">
    <property type="entry name" value="PARP_ALPHA_HD"/>
    <property type="match status" value="1"/>
</dbReference>
<dbReference type="Proteomes" id="UP000663879">
    <property type="component" value="Unassembled WGS sequence"/>
</dbReference>
<dbReference type="EMBL" id="CAJNOC010002419">
    <property type="protein sequence ID" value="CAF0931863.1"/>
    <property type="molecule type" value="Genomic_DNA"/>
</dbReference>
<keyword evidence="4" id="KW-0548">Nucleotidyltransferase</keyword>
<dbReference type="FunFam" id="3.90.228.10:FF:000009">
    <property type="entry name" value="Poly [ADP-ribose] polymerase"/>
    <property type="match status" value="1"/>
</dbReference>
<evidence type="ECO:0000259" key="17">
    <source>
        <dbReference type="PROSITE" id="PS51977"/>
    </source>
</evidence>
<dbReference type="InterPro" id="IPR050800">
    <property type="entry name" value="ARTD/PARP"/>
</dbReference>
<keyword evidence="8" id="KW-0862">Zinc</keyword>
<comment type="similarity">
    <text evidence="12">Belongs to the ARTD/PARP family.</text>
</comment>
<dbReference type="SMART" id="SM00773">
    <property type="entry name" value="WGR"/>
    <property type="match status" value="1"/>
</dbReference>
<evidence type="ECO:0000256" key="6">
    <source>
        <dbReference type="ARBA" id="ARBA00022737"/>
    </source>
</evidence>
<dbReference type="InterPro" id="IPR004102">
    <property type="entry name" value="Poly(ADP-ribose)pol_reg_dom"/>
</dbReference>
<dbReference type="Gene3D" id="2.20.140.10">
    <property type="entry name" value="WGR domain"/>
    <property type="match status" value="1"/>
</dbReference>
<dbReference type="Gene3D" id="3.90.228.10">
    <property type="match status" value="1"/>
</dbReference>
<reference evidence="18" key="1">
    <citation type="submission" date="2021-02" db="EMBL/GenBank/DDBJ databases">
        <authorList>
            <person name="Nowell W R."/>
        </authorList>
    </citation>
    <scope>NUCLEOTIDE SEQUENCE</scope>
    <source>
        <strain evidence="18">Ploen Becks lab</strain>
    </source>
</reference>
<keyword evidence="11" id="KW-0539">Nucleus</keyword>
<dbReference type="AlphaFoldDB" id="A0A814BTN1"/>
<dbReference type="CDD" id="cd01437">
    <property type="entry name" value="parp_like"/>
    <property type="match status" value="1"/>
</dbReference>
<dbReference type="PANTHER" id="PTHR10459">
    <property type="entry name" value="DNA LIGASE"/>
    <property type="match status" value="1"/>
</dbReference>
<evidence type="ECO:0000256" key="13">
    <source>
        <dbReference type="RuleBase" id="RU362114"/>
    </source>
</evidence>
<sequence>MPPKKRAAPKTKATPDTTASKRPRRGAKVEEPVQEELVEEPVVQKEEKDSIAAKLREADKNDKKPKIYLPDKYVPNKDWYTVYKDYDCKLNQTNIGNNNNKFYIIQLLTRSDSPLYYLWNRWGRVGEIGQNNGLETIHLEDKAIQSFEKKFKDKTKNDWKNRENFVPQSGKYTLIDMDTGAQEEETSVVVDAKPISLKDCKPSKLDKQTLDLVTLLFDQDMFKGALKEYDIDVKKMPLGKLSKTQIAKGFEVLEEIEIVLKSKKSSNAKLNDLANKFYTIIPQDFGRQRPPPINDQETLQKKYEMLTVLSDIELAQSLQEDGVKEKKEVPDNEKQPHPVDVNYDLLKCKLELLDKDSQEFKIIQNYTNETQGYYKCGIIDVWKVDRENEDQRFKEFDSLDNRKLLWHGTSVAVVAAILKTGLRIMPHSGGRVGKGIYFASENGKSSGYVGTTQVNKTNIGIMFLNEVALGKEHHITRDDPSLTKAPNGYDCVIARGMTEPDPNKDSILELDGKKVIVPQGKPINTNINSSFSQSEYLIYNEGQNRIRYLLKMKFGH</sequence>
<evidence type="ECO:0000256" key="5">
    <source>
        <dbReference type="ARBA" id="ARBA00022723"/>
    </source>
</evidence>
<dbReference type="GO" id="GO:0035861">
    <property type="term" value="C:site of double-strand break"/>
    <property type="evidence" value="ECO:0007669"/>
    <property type="project" value="TreeGrafter"/>
</dbReference>
<keyword evidence="7" id="KW-0863">Zinc-finger</keyword>
<evidence type="ECO:0000256" key="12">
    <source>
        <dbReference type="ARBA" id="ARBA00024347"/>
    </source>
</evidence>
<evidence type="ECO:0000256" key="11">
    <source>
        <dbReference type="ARBA" id="ARBA00023242"/>
    </source>
</evidence>
<evidence type="ECO:0000259" key="15">
    <source>
        <dbReference type="PROSITE" id="PS51059"/>
    </source>
</evidence>
<comment type="subcellular location">
    <subcellularLocation>
        <location evidence="1">Nucleus</location>
    </subcellularLocation>
</comment>
<evidence type="ECO:0000256" key="14">
    <source>
        <dbReference type="SAM" id="MobiDB-lite"/>
    </source>
</evidence>
<gene>
    <name evidence="18" type="ORF">OXX778_LOCUS12951</name>
</gene>
<feature type="domain" description="WGR" evidence="17">
    <location>
        <begin position="79"/>
        <end position="172"/>
    </location>
</feature>
<dbReference type="SUPFAM" id="SSF47587">
    <property type="entry name" value="Domain of poly(ADP-ribose) polymerase"/>
    <property type="match status" value="1"/>
</dbReference>
<dbReference type="Gene3D" id="1.20.142.10">
    <property type="entry name" value="Poly(ADP-ribose) polymerase, regulatory domain"/>
    <property type="match status" value="1"/>
</dbReference>
<dbReference type="SUPFAM" id="SSF142921">
    <property type="entry name" value="WGR domain-like"/>
    <property type="match status" value="1"/>
</dbReference>
<feature type="region of interest" description="Disordered" evidence="14">
    <location>
        <begin position="1"/>
        <end position="50"/>
    </location>
</feature>
<evidence type="ECO:0000256" key="2">
    <source>
        <dbReference type="ARBA" id="ARBA00022676"/>
    </source>
</evidence>
<dbReference type="PROSITE" id="PS51059">
    <property type="entry name" value="PARP_CATALYTIC"/>
    <property type="match status" value="1"/>
</dbReference>
<evidence type="ECO:0000256" key="8">
    <source>
        <dbReference type="ARBA" id="ARBA00022833"/>
    </source>
</evidence>
<keyword evidence="6" id="KW-0677">Repeat</keyword>
<dbReference type="GO" id="GO:0006302">
    <property type="term" value="P:double-strand break repair"/>
    <property type="evidence" value="ECO:0007669"/>
    <property type="project" value="TreeGrafter"/>
</dbReference>
<name>A0A814BTN1_9BILA</name>
<dbReference type="InterPro" id="IPR036616">
    <property type="entry name" value="Poly(ADP-ribose)pol_reg_dom_sf"/>
</dbReference>
<dbReference type="PANTHER" id="PTHR10459:SF66">
    <property type="entry name" value="PROTEIN MONO-ADP-RIBOSYLTRANSFERASE PARP3"/>
    <property type="match status" value="1"/>
</dbReference>
<dbReference type="Pfam" id="PF02877">
    <property type="entry name" value="PARP_reg"/>
    <property type="match status" value="1"/>
</dbReference>
<proteinExistence type="inferred from homology"/>
<organism evidence="18 19">
    <name type="scientific">Brachionus calyciflorus</name>
    <dbReference type="NCBI Taxonomy" id="104777"/>
    <lineage>
        <taxon>Eukaryota</taxon>
        <taxon>Metazoa</taxon>
        <taxon>Spiralia</taxon>
        <taxon>Gnathifera</taxon>
        <taxon>Rotifera</taxon>
        <taxon>Eurotatoria</taxon>
        <taxon>Monogononta</taxon>
        <taxon>Pseudotrocha</taxon>
        <taxon>Ploima</taxon>
        <taxon>Brachionidae</taxon>
        <taxon>Brachionus</taxon>
    </lineage>
</organism>
<dbReference type="EC" id="2.4.2.-" evidence="13"/>
<evidence type="ECO:0000313" key="19">
    <source>
        <dbReference type="Proteomes" id="UP000663879"/>
    </source>
</evidence>
<accession>A0A814BTN1</accession>
<dbReference type="FunFam" id="1.20.142.10:FF:000001">
    <property type="entry name" value="Poly [ADP-ribose] polymerase"/>
    <property type="match status" value="1"/>
</dbReference>